<accession>A0A2G1W075</accession>
<comment type="caution">
    <text evidence="1">The sequence shown here is derived from an EMBL/GenBank/DDBJ whole genome shotgun (WGS) entry which is preliminary data.</text>
</comment>
<dbReference type="Proteomes" id="UP000225740">
    <property type="component" value="Unassembled WGS sequence"/>
</dbReference>
<evidence type="ECO:0000313" key="2">
    <source>
        <dbReference type="Proteomes" id="UP000225740"/>
    </source>
</evidence>
<sequence length="166" mass="18661">MGHVAAELACAADHDRDIIVQFKKSIHSGGTLLATRRREQHAKQGSFASRTTQGLWRAGSFFDSAFRQISTWRTSPETKYRERSSDAVQAYARVRAVHVKRRGQPSPEFSLNARIPTLPNCVQEGEFKLASTALVKLHDLLWRSGADSCSPQACFRQSTRWTSTLR</sequence>
<dbReference type="AlphaFoldDB" id="A0A2G1W075"/>
<protein>
    <submittedName>
        <fullName evidence="1">Uncharacterized protein</fullName>
    </submittedName>
</protein>
<name>A0A2G1W075_9BACT</name>
<dbReference type="InterPro" id="IPR011476">
    <property type="entry name" value="DUF1582"/>
</dbReference>
<gene>
    <name evidence="1" type="ORF">CEE69_26075</name>
</gene>
<proteinExistence type="predicted"/>
<reference evidence="1 2" key="1">
    <citation type="submission" date="2017-06" db="EMBL/GenBank/DDBJ databases">
        <title>Description of Rhodopirellula bahusiensis sp. nov.</title>
        <authorList>
            <person name="Kizina J."/>
            <person name="Harder J."/>
        </authorList>
    </citation>
    <scope>NUCLEOTIDE SEQUENCE [LARGE SCALE GENOMIC DNA]</scope>
    <source>
        <strain evidence="1 2">SWK21</strain>
    </source>
</reference>
<keyword evidence="2" id="KW-1185">Reference proteome</keyword>
<dbReference type="Pfam" id="PF07621">
    <property type="entry name" value="DUF1582"/>
    <property type="match status" value="1"/>
</dbReference>
<evidence type="ECO:0000313" key="1">
    <source>
        <dbReference type="EMBL" id="PHQ32446.1"/>
    </source>
</evidence>
<dbReference type="EMBL" id="NIZW01000027">
    <property type="protein sequence ID" value="PHQ32446.1"/>
    <property type="molecule type" value="Genomic_DNA"/>
</dbReference>
<organism evidence="1 2">
    <name type="scientific">Rhodopirellula bahusiensis</name>
    <dbReference type="NCBI Taxonomy" id="2014065"/>
    <lineage>
        <taxon>Bacteria</taxon>
        <taxon>Pseudomonadati</taxon>
        <taxon>Planctomycetota</taxon>
        <taxon>Planctomycetia</taxon>
        <taxon>Pirellulales</taxon>
        <taxon>Pirellulaceae</taxon>
        <taxon>Rhodopirellula</taxon>
    </lineage>
</organism>